<organism evidence="1 2">
    <name type="scientific">Hypoxylon rubiginosum</name>
    <dbReference type="NCBI Taxonomy" id="110542"/>
    <lineage>
        <taxon>Eukaryota</taxon>
        <taxon>Fungi</taxon>
        <taxon>Dikarya</taxon>
        <taxon>Ascomycota</taxon>
        <taxon>Pezizomycotina</taxon>
        <taxon>Sordariomycetes</taxon>
        <taxon>Xylariomycetidae</taxon>
        <taxon>Xylariales</taxon>
        <taxon>Hypoxylaceae</taxon>
        <taxon>Hypoxylon</taxon>
    </lineage>
</organism>
<protein>
    <submittedName>
        <fullName evidence="1">Major facilitator superfamily domain-containing protein</fullName>
    </submittedName>
</protein>
<comment type="caution">
    <text evidence="1">The sequence shown here is derived from an EMBL/GenBank/DDBJ whole genome shotgun (WGS) entry which is preliminary data.</text>
</comment>
<accession>A0ACB9YPF0</accession>
<evidence type="ECO:0000313" key="2">
    <source>
        <dbReference type="Proteomes" id="UP001497700"/>
    </source>
</evidence>
<sequence length="567" mass="59519">MVSQRPTTPQRTKSASRNPSHSTATQLANTPRDVVTEGISNNPGDSEPKLSSTKTIIVLVSVFLSMFLVALDRTIISTAIPQITDDFNALADVGWYGSAYLLTFASFQLLFGKIYTFFSIKLVLLASILTFEVGSALCGAAPSSVAFIVGRAIAGVGGAGISAGSIVCVVYVVPLPKRPMIQGCMGAVFGLAAIAGPLIGGAFTSNVIWRWCFYINLPLGGVALIIIASFLGIPDRDTTKLPLAKKLAQLDVLGTALLVPGVVCLLLALQWGGQTYAWSNGRIIALLVLAGVLLVAFAAVQILVPATATLPPRLFKQRSVVSALWATLCISSGNFIFTYFLPIWFQSITGVSAAESGIRLLPVMLSVVVGSVLSGFINSKIGYYTPLAIIGSCVMSVGAGLLTTFQVNTSEGKWIGYQILYGIGVGSCFQVPNLAVQTVLPKVDVPMGLALMLFSQLLGAAVFVAVGENVLGNQLVQRLSGIPGFDSSLITTSGATSLLSSLPANALETALGAYNEALRKVFQVGLIVSCLTVLGTATLEWRSVLKKPGTKGAVRVGNSKEKPEETY</sequence>
<keyword evidence="2" id="KW-1185">Reference proteome</keyword>
<evidence type="ECO:0000313" key="1">
    <source>
        <dbReference type="EMBL" id="KAI4861107.1"/>
    </source>
</evidence>
<name>A0ACB9YPF0_9PEZI</name>
<proteinExistence type="predicted"/>
<dbReference type="Proteomes" id="UP001497700">
    <property type="component" value="Unassembled WGS sequence"/>
</dbReference>
<reference evidence="1 2" key="1">
    <citation type="journal article" date="2022" name="New Phytol.">
        <title>Ecological generalism drives hyperdiversity of secondary metabolite gene clusters in xylarialean endophytes.</title>
        <authorList>
            <person name="Franco M.E.E."/>
            <person name="Wisecaver J.H."/>
            <person name="Arnold A.E."/>
            <person name="Ju Y.M."/>
            <person name="Slot J.C."/>
            <person name="Ahrendt S."/>
            <person name="Moore L.P."/>
            <person name="Eastman K.E."/>
            <person name="Scott K."/>
            <person name="Konkel Z."/>
            <person name="Mondo S.J."/>
            <person name="Kuo A."/>
            <person name="Hayes R.D."/>
            <person name="Haridas S."/>
            <person name="Andreopoulos B."/>
            <person name="Riley R."/>
            <person name="LaButti K."/>
            <person name="Pangilinan J."/>
            <person name="Lipzen A."/>
            <person name="Amirebrahimi M."/>
            <person name="Yan J."/>
            <person name="Adam C."/>
            <person name="Keymanesh K."/>
            <person name="Ng V."/>
            <person name="Louie K."/>
            <person name="Northen T."/>
            <person name="Drula E."/>
            <person name="Henrissat B."/>
            <person name="Hsieh H.M."/>
            <person name="Youens-Clark K."/>
            <person name="Lutzoni F."/>
            <person name="Miadlikowska J."/>
            <person name="Eastwood D.C."/>
            <person name="Hamelin R.C."/>
            <person name="Grigoriev I.V."/>
            <person name="U'Ren J.M."/>
        </authorList>
    </citation>
    <scope>NUCLEOTIDE SEQUENCE [LARGE SCALE GENOMIC DNA]</scope>
    <source>
        <strain evidence="1 2">CBS 119005</strain>
    </source>
</reference>
<gene>
    <name evidence="1" type="ORF">F4820DRAFT_81318</name>
</gene>
<dbReference type="EMBL" id="MU393562">
    <property type="protein sequence ID" value="KAI4861107.1"/>
    <property type="molecule type" value="Genomic_DNA"/>
</dbReference>